<name>A0AAV1W4H6_LUPLU</name>
<dbReference type="PANTHER" id="PTHR23315:SF275">
    <property type="entry name" value="U-BOX DOMAIN-CONTAINING PROTEIN 13"/>
    <property type="match status" value="1"/>
</dbReference>
<dbReference type="InterPro" id="IPR000225">
    <property type="entry name" value="Armadillo"/>
</dbReference>
<keyword evidence="4" id="KW-1185">Reference proteome</keyword>
<dbReference type="InterPro" id="IPR016024">
    <property type="entry name" value="ARM-type_fold"/>
</dbReference>
<keyword evidence="1" id="KW-0677">Repeat</keyword>
<evidence type="ECO:0000313" key="3">
    <source>
        <dbReference type="EMBL" id="CAL0304138.1"/>
    </source>
</evidence>
<organism evidence="3 4">
    <name type="scientific">Lupinus luteus</name>
    <name type="common">European yellow lupine</name>
    <dbReference type="NCBI Taxonomy" id="3873"/>
    <lineage>
        <taxon>Eukaryota</taxon>
        <taxon>Viridiplantae</taxon>
        <taxon>Streptophyta</taxon>
        <taxon>Embryophyta</taxon>
        <taxon>Tracheophyta</taxon>
        <taxon>Spermatophyta</taxon>
        <taxon>Magnoliopsida</taxon>
        <taxon>eudicotyledons</taxon>
        <taxon>Gunneridae</taxon>
        <taxon>Pentapetalae</taxon>
        <taxon>rosids</taxon>
        <taxon>fabids</taxon>
        <taxon>Fabales</taxon>
        <taxon>Fabaceae</taxon>
        <taxon>Papilionoideae</taxon>
        <taxon>50 kb inversion clade</taxon>
        <taxon>genistoids sensu lato</taxon>
        <taxon>core genistoids</taxon>
        <taxon>Genisteae</taxon>
        <taxon>Lupinus</taxon>
    </lineage>
</organism>
<accession>A0AAV1W4H6</accession>
<keyword evidence="2" id="KW-0833">Ubl conjugation pathway</keyword>
<dbReference type="Gene3D" id="1.25.10.10">
    <property type="entry name" value="Leucine-rich Repeat Variant"/>
    <property type="match status" value="1"/>
</dbReference>
<dbReference type="InterPro" id="IPR011989">
    <property type="entry name" value="ARM-like"/>
</dbReference>
<dbReference type="Proteomes" id="UP001497480">
    <property type="component" value="Unassembled WGS sequence"/>
</dbReference>
<dbReference type="AlphaFoldDB" id="A0AAV1W4H6"/>
<sequence length="132" mass="14378">MVDEALAILTILDSHSKGQAVIGSAEAVPVLVEFIGSGSPRNKENAAAVLVHLCSGDQQYLAQAQELGLMAPLLEMAQNGRDRGKRKATQLLELMSRFLERRQQEEEVQTQTEIPALNEGIQLLSIANLNDN</sequence>
<evidence type="ECO:0000313" key="4">
    <source>
        <dbReference type="Proteomes" id="UP001497480"/>
    </source>
</evidence>
<protein>
    <submittedName>
        <fullName evidence="3">Uncharacterized protein</fullName>
    </submittedName>
</protein>
<reference evidence="3 4" key="1">
    <citation type="submission" date="2024-03" db="EMBL/GenBank/DDBJ databases">
        <authorList>
            <person name="Martinez-Hernandez J."/>
        </authorList>
    </citation>
    <scope>NUCLEOTIDE SEQUENCE [LARGE SCALE GENOMIC DNA]</scope>
</reference>
<dbReference type="SUPFAM" id="SSF48371">
    <property type="entry name" value="ARM repeat"/>
    <property type="match status" value="1"/>
</dbReference>
<gene>
    <name evidence="3" type="ORF">LLUT_LOCUS5198</name>
</gene>
<dbReference type="Pfam" id="PF00514">
    <property type="entry name" value="Arm"/>
    <property type="match status" value="1"/>
</dbReference>
<evidence type="ECO:0000256" key="1">
    <source>
        <dbReference type="ARBA" id="ARBA00022737"/>
    </source>
</evidence>
<dbReference type="EMBL" id="CAXHTB010000003">
    <property type="protein sequence ID" value="CAL0304138.1"/>
    <property type="molecule type" value="Genomic_DNA"/>
</dbReference>
<evidence type="ECO:0000256" key="2">
    <source>
        <dbReference type="ARBA" id="ARBA00022786"/>
    </source>
</evidence>
<proteinExistence type="predicted"/>
<comment type="caution">
    <text evidence="3">The sequence shown here is derived from an EMBL/GenBank/DDBJ whole genome shotgun (WGS) entry which is preliminary data.</text>
</comment>
<dbReference type="PANTHER" id="PTHR23315">
    <property type="entry name" value="U BOX DOMAIN-CONTAINING"/>
    <property type="match status" value="1"/>
</dbReference>